<evidence type="ECO:0000313" key="7">
    <source>
        <dbReference type="Proteomes" id="UP001146120"/>
    </source>
</evidence>
<feature type="region of interest" description="Disordered" evidence="5">
    <location>
        <begin position="1829"/>
        <end position="1854"/>
    </location>
</feature>
<evidence type="ECO:0000256" key="1">
    <source>
        <dbReference type="ARBA" id="ARBA00004604"/>
    </source>
</evidence>
<feature type="compositionally biased region" description="Basic and acidic residues" evidence="5">
    <location>
        <begin position="1648"/>
        <end position="1658"/>
    </location>
</feature>
<feature type="compositionally biased region" description="Basic and acidic residues" evidence="5">
    <location>
        <begin position="901"/>
        <end position="912"/>
    </location>
</feature>
<keyword evidence="3" id="KW-0539">Nucleus</keyword>
<proteinExistence type="predicted"/>
<feature type="compositionally biased region" description="Basic and acidic residues" evidence="5">
    <location>
        <begin position="1338"/>
        <end position="1347"/>
    </location>
</feature>
<feature type="coiled-coil region" evidence="4">
    <location>
        <begin position="1205"/>
        <end position="1234"/>
    </location>
</feature>
<evidence type="ECO:0000256" key="4">
    <source>
        <dbReference type="SAM" id="Coils"/>
    </source>
</evidence>
<evidence type="ECO:0000256" key="2">
    <source>
        <dbReference type="ARBA" id="ARBA00022553"/>
    </source>
</evidence>
<keyword evidence="7" id="KW-1185">Reference proteome</keyword>
<feature type="compositionally biased region" description="Basic and acidic residues" evidence="5">
    <location>
        <begin position="1417"/>
        <end position="1456"/>
    </location>
</feature>
<feature type="compositionally biased region" description="Basic and acidic residues" evidence="5">
    <location>
        <begin position="920"/>
        <end position="929"/>
    </location>
</feature>
<dbReference type="Gene3D" id="1.25.40.10">
    <property type="entry name" value="Tetratricopeptide repeat domain"/>
    <property type="match status" value="2"/>
</dbReference>
<dbReference type="Proteomes" id="UP001146120">
    <property type="component" value="Unassembled WGS sequence"/>
</dbReference>
<name>A0AAV2Z8I1_9STRA</name>
<feature type="compositionally biased region" description="Acidic residues" evidence="5">
    <location>
        <begin position="1024"/>
        <end position="1040"/>
    </location>
</feature>
<sequence length="1854" mass="205441">MSVPMGHRKIYVHYEATATATTWTKRLKLTDAMRSVGDVADAFAAAYAKKFAPHTLDVSTMAMALETNGAAATRTPVARDKQLHALLQLEDPAATGCSFDVILTPAKPIRDTKAASTATATPAAAKPVTASTSSAAATSTPARAKKHSRGCANAHNSPAPEIAPELKEVLELARTQMQQRRYRAARDLYQSLVLPLDPTNAEALFALGEIFRANAQYAQAVTHGFRKCWRAHEQARERQAAKLAFASGLEMADCFLHQRKLQQAVAIIDELQVFLRRQSKCCGFFQDSKEKEQMEAQMDCLKAQALYEMDTPEDQETAIALLMHLLPELQDPRVNLDALLLYARIAYDRGKKGEALSMVLRVLVGRSNDKAVRQQLVRFVRGKKGMERLKSAIPATSASSAAAYAFIAAILKDHGALEACLVCFQQALVANPSNASYALNYAHALEVSHRYDAAYACLQSFYAANKTLSVGGIVSCAQVLAALDQDGWTPQSKAKDGKATAWRVEWVAGEHGYAKVYGNGALVGKQVNVTASRRTTLAEDELDLLACFFTLVKILFLNGRLEALPRLISLLEPVRAGRELHRTAIRNEQAYYSCIAQLMSIQNGLEMDGTVYALPSSQTTQGAQEPQQPVMETQKPVVYVCGDSHTLATAWRVVPIRGQETLLVPALVTGLKHWHLRSESTFYPKINFWNVLETIPRGSRVVFLFGEIDCREGIIMAVEKCKYETIEEGMAHTLGIFMDVLSTIIEKYQFEVFIHPVVPVLNETRHLVIQYNRMFKKQVDKSKLCTWLDFFDKLIVDSPEKLRPDLALDGTHLHPKYLTLLGRAMADSAISAPRHTLGKVRDCANTDVSRRLACCARNWWSAKGYAGIDTAQAVTKRRRNETMAKGNAKRRAGKGKGKGAAKTDKSVAKDVFSDDDNDEKEERMNKQMDIDGVYEYEQPERFDNDSEIEEDEAFNSEDEEAYGMFFNKAKGSKKAAAFDDDDDDDAAAAEDDEDEDAPEEGADLLSDMLGTAPAKALSTVKGDDNDEGLSSDEEEDDDDATKEQKQQNLLALVDQLVPERKKKKQQEIKEDAPTSAFGRSFSGANDGELTLGSLLGAAVDDDDSNELNLSKVKKQVSTLEADSTGPLQAALAPIHEERAARKIAYEEKNKDVDVFQTVVKRNRQKETMDFRELIPKMENLTAASLSTKFEAETSLEKDVAALLKASDLSDRNIAQQEEAELAQKKVSAQEVMARQKELARMRALMFYEEQKAKRVKKIKSKLYHKIRNNQNKKEAEKAHKQLRELDPEMAHKLDEEMAEKRAEERLTLKHMNTSKWVKHQLKRGIHADNDTRSAIAEQLRRGDELRRKMNTAGSDDDMDDDGDDSDVDENVDAVTRLQRKLEKQADALVMEIDEDEAQAGKVKGLQGMKFMQRAMQKQREKARTEAEKLLREIRGDDGLLSDDDYKSSDDESTKQKKGDKKKNKKADAKNKVVVTTADKEAVAKALPKGALQTGAVSMDKGMSARSATAVAVDLGNGKAGTVQVDATKGSAKTIELGRKEKEAAAATKTQDGAVEDSEDVGAGAEENPWLSTEATKTKKRRNKSKDAKKNGEVDVGNAIDALAKSITKSENKKNKKQKSTEEQTNDAQDAAATTNGNNTAKNGKKRKLDQTKAADGPKKQKASSTEAATSKLSQEELVRRAFAFADEDEDEIAREKELIAEQDTDAKKGMEIARLMGMTGWGTWAGTGVQKSFRQQQREEQAKKLAEDTKQKVLAGRKDAKMQRVLINEKKDKKAAKFTVAESDIPYPFTSREEYEMAMRNPLGSDWNTPSATNALNAPKLIKRAGQMIDPLKLNKEEKKQAKKDLQKQRKAKF</sequence>
<feature type="compositionally biased region" description="Basic and acidic residues" evidence="5">
    <location>
        <begin position="1833"/>
        <end position="1848"/>
    </location>
</feature>
<dbReference type="PANTHER" id="PTHR14150:SF12">
    <property type="entry name" value="U3 SMALL NUCLEOLAR RNA-ASSOCIATED PROTEIN 14 HOMOLOG A"/>
    <property type="match status" value="1"/>
</dbReference>
<reference evidence="6" key="2">
    <citation type="journal article" date="2023" name="Microbiol Resour">
        <title>Decontamination and Annotation of the Draft Genome Sequence of the Oomycete Lagenidium giganteum ARSEF 373.</title>
        <authorList>
            <person name="Morgan W.R."/>
            <person name="Tartar A."/>
        </authorList>
    </citation>
    <scope>NUCLEOTIDE SEQUENCE</scope>
    <source>
        <strain evidence="6">ARSEF 373</strain>
    </source>
</reference>
<keyword evidence="4" id="KW-0175">Coiled coil</keyword>
<feature type="compositionally biased region" description="Basic residues" evidence="5">
    <location>
        <begin position="887"/>
        <end position="899"/>
    </location>
</feature>
<dbReference type="PANTHER" id="PTHR14150">
    <property type="entry name" value="U3 SMALL NUCLEOLAR RNA-ASSOCIATED PROTEIN 14"/>
    <property type="match status" value="1"/>
</dbReference>
<feature type="region of interest" description="Disordered" evidence="5">
    <location>
        <begin position="1338"/>
        <end position="1368"/>
    </location>
</feature>
<accession>A0AAV2Z8I1</accession>
<dbReference type="SMART" id="SM00028">
    <property type="entry name" value="TPR"/>
    <property type="match status" value="3"/>
</dbReference>
<dbReference type="InterPro" id="IPR006709">
    <property type="entry name" value="SSU_processome_Utp14"/>
</dbReference>
<comment type="subcellular location">
    <subcellularLocation>
        <location evidence="1">Nucleus</location>
        <location evidence="1">Nucleolus</location>
    </subcellularLocation>
</comment>
<feature type="compositionally biased region" description="Low complexity" evidence="5">
    <location>
        <begin position="1625"/>
        <end position="1641"/>
    </location>
</feature>
<feature type="region of interest" description="Disordered" evidence="5">
    <location>
        <begin position="114"/>
        <end position="159"/>
    </location>
</feature>
<evidence type="ECO:0000256" key="5">
    <source>
        <dbReference type="SAM" id="MobiDB-lite"/>
    </source>
</evidence>
<comment type="caution">
    <text evidence="6">The sequence shown here is derived from an EMBL/GenBank/DDBJ whole genome shotgun (WGS) entry which is preliminary data.</text>
</comment>
<feature type="compositionally biased region" description="Acidic residues" evidence="5">
    <location>
        <begin position="1354"/>
        <end position="1368"/>
    </location>
</feature>
<dbReference type="InterPro" id="IPR011990">
    <property type="entry name" value="TPR-like_helical_dom_sf"/>
</dbReference>
<evidence type="ECO:0000313" key="6">
    <source>
        <dbReference type="EMBL" id="DBA03701.1"/>
    </source>
</evidence>
<organism evidence="6 7">
    <name type="scientific">Lagenidium giganteum</name>
    <dbReference type="NCBI Taxonomy" id="4803"/>
    <lineage>
        <taxon>Eukaryota</taxon>
        <taxon>Sar</taxon>
        <taxon>Stramenopiles</taxon>
        <taxon>Oomycota</taxon>
        <taxon>Peronosporomycetes</taxon>
        <taxon>Pythiales</taxon>
        <taxon>Pythiaceae</taxon>
    </lineage>
</organism>
<dbReference type="SUPFAM" id="SSF52266">
    <property type="entry name" value="SGNH hydrolase"/>
    <property type="match status" value="1"/>
</dbReference>
<feature type="region of interest" description="Disordered" evidence="5">
    <location>
        <begin position="1539"/>
        <end position="1676"/>
    </location>
</feature>
<dbReference type="SUPFAM" id="SSF48452">
    <property type="entry name" value="TPR-like"/>
    <property type="match status" value="1"/>
</dbReference>
<keyword evidence="2" id="KW-0597">Phosphoprotein</keyword>
<feature type="compositionally biased region" description="Low complexity" evidence="5">
    <location>
        <begin position="114"/>
        <end position="142"/>
    </location>
</feature>
<protein>
    <submittedName>
        <fullName evidence="6">Uncharacterized protein</fullName>
    </submittedName>
</protein>
<feature type="compositionally biased region" description="Polar residues" evidence="5">
    <location>
        <begin position="1662"/>
        <end position="1672"/>
    </location>
</feature>
<evidence type="ECO:0000256" key="3">
    <source>
        <dbReference type="ARBA" id="ARBA00023242"/>
    </source>
</evidence>
<dbReference type="InterPro" id="IPR019734">
    <property type="entry name" value="TPR_rpt"/>
</dbReference>
<dbReference type="GO" id="GO:0032040">
    <property type="term" value="C:small-subunit processome"/>
    <property type="evidence" value="ECO:0007669"/>
    <property type="project" value="InterPro"/>
</dbReference>
<feature type="compositionally biased region" description="Acidic residues" evidence="5">
    <location>
        <begin position="978"/>
        <end position="1002"/>
    </location>
</feature>
<feature type="region of interest" description="Disordered" evidence="5">
    <location>
        <begin position="1413"/>
        <end position="1470"/>
    </location>
</feature>
<feature type="region of interest" description="Disordered" evidence="5">
    <location>
        <begin position="876"/>
        <end position="940"/>
    </location>
</feature>
<reference evidence="6" key="1">
    <citation type="submission" date="2022-11" db="EMBL/GenBank/DDBJ databases">
        <authorList>
            <person name="Morgan W.R."/>
            <person name="Tartar A."/>
        </authorList>
    </citation>
    <scope>NUCLEOTIDE SEQUENCE</scope>
    <source>
        <strain evidence="6">ARSEF 373</strain>
    </source>
</reference>
<dbReference type="EMBL" id="DAKRPA010000016">
    <property type="protein sequence ID" value="DBA03701.1"/>
    <property type="molecule type" value="Genomic_DNA"/>
</dbReference>
<dbReference type="GO" id="GO:0006364">
    <property type="term" value="P:rRNA processing"/>
    <property type="evidence" value="ECO:0007669"/>
    <property type="project" value="InterPro"/>
</dbReference>
<gene>
    <name evidence="6" type="ORF">N0F65_004118</name>
</gene>
<feature type="region of interest" description="Disordered" evidence="5">
    <location>
        <begin position="972"/>
        <end position="1083"/>
    </location>
</feature>
<dbReference type="Pfam" id="PF04615">
    <property type="entry name" value="Utp14"/>
    <property type="match status" value="1"/>
</dbReference>